<sequence>MRGRRAAGGQPEGEGALVEIGQGGAVFVQPGQEVDRGVDPVLGVAGRGARAAAMVGASV</sequence>
<dbReference type="Proteomes" id="UP000035425">
    <property type="component" value="Unassembled WGS sequence"/>
</dbReference>
<evidence type="ECO:0000313" key="2">
    <source>
        <dbReference type="Proteomes" id="UP000035425"/>
    </source>
</evidence>
<protein>
    <submittedName>
        <fullName evidence="1">Uncharacterized protein</fullName>
    </submittedName>
</protein>
<gene>
    <name evidence="1" type="ORF">FrCorBMG51_03775</name>
</gene>
<reference evidence="1 2" key="1">
    <citation type="submission" date="2014-12" db="EMBL/GenBank/DDBJ databases">
        <title>Frankia sp. BMG5.1 draft genome.</title>
        <authorList>
            <person name="Gtari M."/>
            <person name="Ghodhbane-Gtari F."/>
            <person name="Nouioui I."/>
            <person name="Ktari A."/>
            <person name="Hezbri K."/>
            <person name="Mimouni W."/>
            <person name="Sbissi I."/>
            <person name="Ayari A."/>
            <person name="Yamanaka T."/>
            <person name="Normand P."/>
            <person name="Tisa L.S."/>
            <person name="Boudabous A."/>
        </authorList>
    </citation>
    <scope>NUCLEOTIDE SEQUENCE [LARGE SCALE GENOMIC DNA]</scope>
    <source>
        <strain evidence="1 2">BMG5.1</strain>
    </source>
</reference>
<proteinExistence type="predicted"/>
<comment type="caution">
    <text evidence="1">The sequence shown here is derived from an EMBL/GenBank/DDBJ whole genome shotgun (WGS) entry which is preliminary data.</text>
</comment>
<name>A0ABR5F6Y4_9ACTN</name>
<accession>A0ABR5F6Y4</accession>
<dbReference type="RefSeq" id="WP_047221728.1">
    <property type="nucleotide sequence ID" value="NZ_JWIO01000004.1"/>
</dbReference>
<evidence type="ECO:0000313" key="1">
    <source>
        <dbReference type="EMBL" id="KLL12435.1"/>
    </source>
</evidence>
<dbReference type="EMBL" id="JWIO01000004">
    <property type="protein sequence ID" value="KLL12435.1"/>
    <property type="molecule type" value="Genomic_DNA"/>
</dbReference>
<organism evidence="1 2">
    <name type="scientific">Protofrankia coriariae</name>
    <dbReference type="NCBI Taxonomy" id="1562887"/>
    <lineage>
        <taxon>Bacteria</taxon>
        <taxon>Bacillati</taxon>
        <taxon>Actinomycetota</taxon>
        <taxon>Actinomycetes</taxon>
        <taxon>Frankiales</taxon>
        <taxon>Frankiaceae</taxon>
        <taxon>Protofrankia</taxon>
    </lineage>
</organism>
<keyword evidence="2" id="KW-1185">Reference proteome</keyword>